<feature type="domain" description="HTH cro/C1-type" evidence="4">
    <location>
        <begin position="8"/>
        <end position="63"/>
    </location>
</feature>
<dbReference type="Pfam" id="PF00717">
    <property type="entry name" value="Peptidase_S24"/>
    <property type="match status" value="1"/>
</dbReference>
<comment type="caution">
    <text evidence="5">The sequence shown here is derived from an EMBL/GenBank/DDBJ whole genome shotgun (WGS) entry which is preliminary data.</text>
</comment>
<dbReference type="CDD" id="cd00093">
    <property type="entry name" value="HTH_XRE"/>
    <property type="match status" value="1"/>
</dbReference>
<evidence type="ECO:0000256" key="1">
    <source>
        <dbReference type="ARBA" id="ARBA00023015"/>
    </source>
</evidence>
<dbReference type="PANTHER" id="PTHR40661">
    <property type="match status" value="1"/>
</dbReference>
<evidence type="ECO:0000256" key="3">
    <source>
        <dbReference type="ARBA" id="ARBA00023163"/>
    </source>
</evidence>
<dbReference type="PANTHER" id="PTHR40661:SF3">
    <property type="entry name" value="FELS-1 PROPHAGE TRANSCRIPTIONAL REGULATOR"/>
    <property type="match status" value="1"/>
</dbReference>
<dbReference type="InterPro" id="IPR036286">
    <property type="entry name" value="LexA/Signal_pep-like_sf"/>
</dbReference>
<evidence type="ECO:0000313" key="6">
    <source>
        <dbReference type="Proteomes" id="UP000297706"/>
    </source>
</evidence>
<dbReference type="InterPro" id="IPR015927">
    <property type="entry name" value="Peptidase_S24_S26A/B/C"/>
</dbReference>
<dbReference type="SUPFAM" id="SSF47413">
    <property type="entry name" value="lambda repressor-like DNA-binding domains"/>
    <property type="match status" value="1"/>
</dbReference>
<dbReference type="InterPro" id="IPR001387">
    <property type="entry name" value="Cro/C1-type_HTH"/>
</dbReference>
<dbReference type="RefSeq" id="WP_135276928.1">
    <property type="nucleotide sequence ID" value="NZ_PQVH01000007.1"/>
</dbReference>
<dbReference type="Proteomes" id="UP000297706">
    <property type="component" value="Unassembled WGS sequence"/>
</dbReference>
<organism evidence="5 6">
    <name type="scientific">Methylotenera oryzisoli</name>
    <dbReference type="NCBI Taxonomy" id="2080758"/>
    <lineage>
        <taxon>Bacteria</taxon>
        <taxon>Pseudomonadati</taxon>
        <taxon>Pseudomonadota</taxon>
        <taxon>Betaproteobacteria</taxon>
        <taxon>Nitrosomonadales</taxon>
        <taxon>Methylophilaceae</taxon>
        <taxon>Methylotenera</taxon>
    </lineage>
</organism>
<keyword evidence="3" id="KW-0804">Transcription</keyword>
<name>A0A4Y9VT16_9PROT</name>
<proteinExistence type="predicted"/>
<keyword evidence="6" id="KW-1185">Reference proteome</keyword>
<sequence>MNTYASRLKLARKHAGLTQSQLTELCGNVFTQQNLSLLEKTDGKGSKFTLQIANACGVNPDWLATGFGDMLEQTPVFSRQVSQKLGDYNVKVGNTIKGKCPVISWVRAGDMCAPEHVFSFNDAEEWRECPVPHSSSTFVLVVIGDSMHPEYIEGWDIFVDPTIQPNHNDDVIARDETGKATFKRLQITPEGRYLLALNPEHPERKIKVPEGTTICGVVIYSGKKRR</sequence>
<protein>
    <recommendedName>
        <fullName evidence="4">HTH cro/C1-type domain-containing protein</fullName>
    </recommendedName>
</protein>
<reference evidence="5 6" key="1">
    <citation type="submission" date="2018-02" db="EMBL/GenBank/DDBJ databases">
        <title>A novel lanthanide dependent methylotroph, Methylotenera sp. La3113.</title>
        <authorList>
            <person name="Lv H."/>
            <person name="Tani A."/>
        </authorList>
    </citation>
    <scope>NUCLEOTIDE SEQUENCE [LARGE SCALE GENOMIC DNA]</scope>
    <source>
        <strain evidence="5 6">La3113</strain>
    </source>
</reference>
<dbReference type="InterPro" id="IPR010982">
    <property type="entry name" value="Lambda_DNA-bd_dom_sf"/>
</dbReference>
<dbReference type="Gene3D" id="1.10.260.40">
    <property type="entry name" value="lambda repressor-like DNA-binding domains"/>
    <property type="match status" value="1"/>
</dbReference>
<dbReference type="EMBL" id="PQVH01000007">
    <property type="protein sequence ID" value="TFW72079.1"/>
    <property type="molecule type" value="Genomic_DNA"/>
</dbReference>
<dbReference type="PROSITE" id="PS50943">
    <property type="entry name" value="HTH_CROC1"/>
    <property type="match status" value="1"/>
</dbReference>
<evidence type="ECO:0000256" key="2">
    <source>
        <dbReference type="ARBA" id="ARBA00023125"/>
    </source>
</evidence>
<keyword evidence="2" id="KW-0238">DNA-binding</keyword>
<accession>A0A4Y9VT16</accession>
<evidence type="ECO:0000259" key="4">
    <source>
        <dbReference type="PROSITE" id="PS50943"/>
    </source>
</evidence>
<dbReference type="GO" id="GO:0003677">
    <property type="term" value="F:DNA binding"/>
    <property type="evidence" value="ECO:0007669"/>
    <property type="project" value="UniProtKB-KW"/>
</dbReference>
<keyword evidence="1" id="KW-0805">Transcription regulation</keyword>
<gene>
    <name evidence="5" type="ORF">C3Y98_04565</name>
</gene>
<dbReference type="OrthoDB" id="9802364at2"/>
<dbReference type="SUPFAM" id="SSF51306">
    <property type="entry name" value="LexA/Signal peptidase"/>
    <property type="match status" value="1"/>
</dbReference>
<dbReference type="CDD" id="cd06529">
    <property type="entry name" value="S24_LexA-like"/>
    <property type="match status" value="1"/>
</dbReference>
<dbReference type="InterPro" id="IPR039418">
    <property type="entry name" value="LexA-like"/>
</dbReference>
<dbReference type="AlphaFoldDB" id="A0A4Y9VT16"/>
<evidence type="ECO:0000313" key="5">
    <source>
        <dbReference type="EMBL" id="TFW72079.1"/>
    </source>
</evidence>
<dbReference type="Gene3D" id="2.10.109.10">
    <property type="entry name" value="Umud Fragment, subunit A"/>
    <property type="match status" value="1"/>
</dbReference>